<comment type="caution">
    <text evidence="8">The sequence shown here is derived from an EMBL/GenBank/DDBJ whole genome shotgun (WGS) entry which is preliminary data.</text>
</comment>
<keyword evidence="4" id="KW-0520">NAD</keyword>
<evidence type="ECO:0000256" key="4">
    <source>
        <dbReference type="PIRSR" id="PIRSR000350-3"/>
    </source>
</evidence>
<dbReference type="InterPro" id="IPR036188">
    <property type="entry name" value="FAD/NAD-bd_sf"/>
</dbReference>
<evidence type="ECO:0000256" key="2">
    <source>
        <dbReference type="ARBA" id="ARBA00022630"/>
    </source>
</evidence>
<dbReference type="SUPFAM" id="SSF51905">
    <property type="entry name" value="FAD/NAD(P)-binding domain"/>
    <property type="match status" value="1"/>
</dbReference>
<feature type="domain" description="FAD/NAD(P)-binding" evidence="7">
    <location>
        <begin position="10"/>
        <end position="316"/>
    </location>
</feature>
<feature type="disulfide bond" description="Redox-active" evidence="5">
    <location>
        <begin position="44"/>
        <end position="49"/>
    </location>
</feature>
<evidence type="ECO:0000259" key="6">
    <source>
        <dbReference type="Pfam" id="PF02852"/>
    </source>
</evidence>
<keyword evidence="2" id="KW-0285">Flavoprotein</keyword>
<gene>
    <name evidence="8" type="ORF">CBF96_05745</name>
</gene>
<evidence type="ECO:0000256" key="5">
    <source>
        <dbReference type="PIRSR" id="PIRSR000350-4"/>
    </source>
</evidence>
<dbReference type="GO" id="GO:0000166">
    <property type="term" value="F:nucleotide binding"/>
    <property type="evidence" value="ECO:0007669"/>
    <property type="project" value="UniProtKB-KW"/>
</dbReference>
<comment type="cofactor">
    <cofactor evidence="4">
        <name>FAD</name>
        <dbReference type="ChEBI" id="CHEBI:57692"/>
    </cofactor>
    <text evidence="4">Binds 1 FAD per subunit.</text>
</comment>
<evidence type="ECO:0000313" key="8">
    <source>
        <dbReference type="EMBL" id="OYS69145.1"/>
    </source>
</evidence>
<dbReference type="InterPro" id="IPR016156">
    <property type="entry name" value="FAD/NAD-linked_Rdtase_dimer_sf"/>
</dbReference>
<evidence type="ECO:0000259" key="7">
    <source>
        <dbReference type="Pfam" id="PF07992"/>
    </source>
</evidence>
<dbReference type="PANTHER" id="PTHR43014">
    <property type="entry name" value="MERCURIC REDUCTASE"/>
    <property type="match status" value="1"/>
</dbReference>
<reference evidence="8 9" key="2">
    <citation type="submission" date="2017-09" db="EMBL/GenBank/DDBJ databases">
        <title>Tripartite evolution among Lactobacillus johnsonii, Lactobacillus taiwanensis, Lactobacillus reuteri and their rodent host.</title>
        <authorList>
            <person name="Wang T."/>
            <person name="Knowles S."/>
            <person name="Cheng C."/>
        </authorList>
    </citation>
    <scope>NUCLEOTIDE SEQUENCE [LARGE SCALE GENOMIC DNA]</scope>
    <source>
        <strain evidence="8 9">114h</strain>
    </source>
</reference>
<dbReference type="EMBL" id="NGPL01000030">
    <property type="protein sequence ID" value="OYS69145.1"/>
    <property type="molecule type" value="Genomic_DNA"/>
</dbReference>
<dbReference type="Proteomes" id="UP000215747">
    <property type="component" value="Unassembled WGS sequence"/>
</dbReference>
<reference evidence="9" key="1">
    <citation type="submission" date="2017-05" db="EMBL/GenBank/DDBJ databases">
        <authorList>
            <person name="Lin X.B."/>
            <person name="Stothard P."/>
            <person name="Tasseva G."/>
            <person name="Walter J."/>
        </authorList>
    </citation>
    <scope>NUCLEOTIDE SEQUENCE [LARGE SCALE GENOMIC DNA]</scope>
    <source>
        <strain evidence="9">114h</strain>
    </source>
</reference>
<dbReference type="AlphaFoldDB" id="A0A256SQH7"/>
<evidence type="ECO:0000313" key="9">
    <source>
        <dbReference type="Proteomes" id="UP000215747"/>
    </source>
</evidence>
<proteinExistence type="inferred from homology"/>
<dbReference type="PIRSF" id="PIRSF000350">
    <property type="entry name" value="Mercury_reductase_MerA"/>
    <property type="match status" value="1"/>
</dbReference>
<dbReference type="InterPro" id="IPR001100">
    <property type="entry name" value="Pyr_nuc-diS_OxRdtase"/>
</dbReference>
<dbReference type="InterPro" id="IPR023753">
    <property type="entry name" value="FAD/NAD-binding_dom"/>
</dbReference>
<feature type="binding site" evidence="4">
    <location>
        <position position="299"/>
    </location>
    <ligand>
        <name>FAD</name>
        <dbReference type="ChEBI" id="CHEBI:57692"/>
    </ligand>
</feature>
<feature type="binding site" evidence="4">
    <location>
        <begin position="173"/>
        <end position="180"/>
    </location>
    <ligand>
        <name>NAD(+)</name>
        <dbReference type="ChEBI" id="CHEBI:57540"/>
    </ligand>
</feature>
<evidence type="ECO:0000256" key="1">
    <source>
        <dbReference type="ARBA" id="ARBA00007532"/>
    </source>
</evidence>
<accession>A0A256SQH7</accession>
<keyword evidence="4" id="KW-0547">Nucleotide-binding</keyword>
<organism evidence="8 9">
    <name type="scientific">Limosilactobacillus reuteri</name>
    <name type="common">Lactobacillus reuteri</name>
    <dbReference type="NCBI Taxonomy" id="1598"/>
    <lineage>
        <taxon>Bacteria</taxon>
        <taxon>Bacillati</taxon>
        <taxon>Bacillota</taxon>
        <taxon>Bacilli</taxon>
        <taxon>Lactobacillales</taxon>
        <taxon>Lactobacillaceae</taxon>
        <taxon>Limosilactobacillus</taxon>
    </lineage>
</organism>
<feature type="domain" description="Pyridine nucleotide-disulphide oxidoreductase dimerisation" evidence="6">
    <location>
        <begin position="338"/>
        <end position="438"/>
    </location>
</feature>
<sequence length="444" mass="48880">MNMKKYYDDILIGSGPAAYKMANLLAKTDHKVLVIEGFEYGGTCPNYGCEPKIFLEGAARTVLQSQQLLGRGIGQPAKLDWEALMQTKLKRFDPWPGETRDIIKKNHDVEDGYASFIDNQTVSVNGHQYQADHIIIATGQTPNILDIPGKEYLHTSYDLLSLKELPQRITIIGAGFVGLELATLVAAAGAEVTIVVHSDRVLREFTKTEDEALVNAMQQRGIKFSFNTDTQKVSQGKDGLLVTTDHGEIRTDYVLDATGRHPNIEKLALENTDIEYDRHGINVDGHLMTTVDGVYAIGDVVNRKQPKLTPVAEFEGQYLFDYLTGKTDQDIIYPTIGQAAFTFPEVARAGVNPDDVANDSQYQVKTVALKYSSLYAGQNDQASTLTLVFKDQQLVGASEIGDCAADDINNFLPIIGLKINGDEYRQKVMAIYPTLGDKVAGLLP</sequence>
<dbReference type="Gene3D" id="3.50.50.60">
    <property type="entry name" value="FAD/NAD(P)-binding domain"/>
    <property type="match status" value="2"/>
</dbReference>
<protein>
    <submittedName>
        <fullName evidence="8">Pyridine nucleotide-disulfide oxidoreductase</fullName>
    </submittedName>
</protein>
<comment type="similarity">
    <text evidence="1">Belongs to the class-I pyridine nucleotide-disulfide oxidoreductase family.</text>
</comment>
<dbReference type="Pfam" id="PF02852">
    <property type="entry name" value="Pyr_redox_dim"/>
    <property type="match status" value="1"/>
</dbReference>
<dbReference type="Pfam" id="PF07992">
    <property type="entry name" value="Pyr_redox_2"/>
    <property type="match status" value="1"/>
</dbReference>
<dbReference type="RefSeq" id="WP_094537115.1">
    <property type="nucleotide sequence ID" value="NZ_JANKBC010000006.1"/>
</dbReference>
<dbReference type="GO" id="GO:0016491">
    <property type="term" value="F:oxidoreductase activity"/>
    <property type="evidence" value="ECO:0007669"/>
    <property type="project" value="InterPro"/>
</dbReference>
<keyword evidence="3 4" id="KW-0274">FAD</keyword>
<dbReference type="PRINTS" id="PR00368">
    <property type="entry name" value="FADPNR"/>
</dbReference>
<dbReference type="SUPFAM" id="SSF55424">
    <property type="entry name" value="FAD/NAD-linked reductases, dimerisation (C-terminal) domain"/>
    <property type="match status" value="1"/>
</dbReference>
<dbReference type="PRINTS" id="PR00411">
    <property type="entry name" value="PNDRDTASEI"/>
</dbReference>
<name>A0A256SQH7_LIMRT</name>
<evidence type="ECO:0000256" key="3">
    <source>
        <dbReference type="ARBA" id="ARBA00022827"/>
    </source>
</evidence>
<dbReference type="InterPro" id="IPR004099">
    <property type="entry name" value="Pyr_nucl-diS_OxRdtase_dimer"/>
</dbReference>
<dbReference type="Gene3D" id="3.30.390.30">
    <property type="match status" value="1"/>
</dbReference>
<feature type="binding site" evidence="4">
    <location>
        <position position="259"/>
    </location>
    <ligand>
        <name>NAD(+)</name>
        <dbReference type="ChEBI" id="CHEBI:57540"/>
    </ligand>
</feature>
<dbReference type="PANTHER" id="PTHR43014:SF5">
    <property type="entry name" value="GLUTATHIONE REDUCTASE (NADPH)"/>
    <property type="match status" value="1"/>
</dbReference>